<dbReference type="GO" id="GO:0005509">
    <property type="term" value="F:calcium ion binding"/>
    <property type="evidence" value="ECO:0007669"/>
    <property type="project" value="InterPro"/>
</dbReference>
<dbReference type="PANTHER" id="PTHR11690">
    <property type="entry name" value="AMILORIDE-SENSITIVE SODIUM CHANNEL-RELATED"/>
    <property type="match status" value="1"/>
</dbReference>
<dbReference type="EMBL" id="JAODUP010000338">
    <property type="protein sequence ID" value="KAK2152157.1"/>
    <property type="molecule type" value="Genomic_DNA"/>
</dbReference>
<keyword evidence="2 13" id="KW-0813">Transport</keyword>
<dbReference type="Pfam" id="PF00008">
    <property type="entry name" value="EGF"/>
    <property type="match status" value="1"/>
</dbReference>
<keyword evidence="12" id="KW-0245">EGF-like domain</keyword>
<evidence type="ECO:0000256" key="15">
    <source>
        <dbReference type="SAM" id="Phobius"/>
    </source>
</evidence>
<comment type="subcellular location">
    <subcellularLocation>
        <location evidence="1">Membrane</location>
        <topology evidence="1">Multi-pass membrane protein</topology>
    </subcellularLocation>
</comment>
<comment type="caution">
    <text evidence="17">The sequence shown here is derived from an EMBL/GenBank/DDBJ whole genome shotgun (WGS) entry which is preliminary data.</text>
</comment>
<evidence type="ECO:0000256" key="8">
    <source>
        <dbReference type="ARBA" id="ARBA00023136"/>
    </source>
</evidence>
<evidence type="ECO:0000259" key="16">
    <source>
        <dbReference type="PROSITE" id="PS50026"/>
    </source>
</evidence>
<dbReference type="PROSITE" id="PS50026">
    <property type="entry name" value="EGF_3"/>
    <property type="match status" value="1"/>
</dbReference>
<feature type="domain" description="EGF-like" evidence="16">
    <location>
        <begin position="292"/>
        <end position="328"/>
    </location>
</feature>
<proteinExistence type="inferred from homology"/>
<organism evidence="17 18">
    <name type="scientific">Paralvinella palmiformis</name>
    <dbReference type="NCBI Taxonomy" id="53620"/>
    <lineage>
        <taxon>Eukaryota</taxon>
        <taxon>Metazoa</taxon>
        <taxon>Spiralia</taxon>
        <taxon>Lophotrochozoa</taxon>
        <taxon>Annelida</taxon>
        <taxon>Polychaeta</taxon>
        <taxon>Sedentaria</taxon>
        <taxon>Canalipalpata</taxon>
        <taxon>Terebellida</taxon>
        <taxon>Terebelliformia</taxon>
        <taxon>Alvinellidae</taxon>
        <taxon>Paralvinella</taxon>
    </lineage>
</organism>
<dbReference type="SMART" id="SM00179">
    <property type="entry name" value="EGF_CA"/>
    <property type="match status" value="1"/>
</dbReference>
<dbReference type="CDD" id="cd00054">
    <property type="entry name" value="EGF_CA"/>
    <property type="match status" value="1"/>
</dbReference>
<sequence length="343" mass="38573">MRDPEGEGTLPDSKRMDTETAHQQFQVFLEESTIHGLQKLHESQRKHRRTIWLMTLVVIWVFVCVHIGLLTNNFIANETNIDLKIYDARLLEFPAVTICNANPIKKSALQALADTNNQLRQLLALDNSGYGKDNRRRKRMSQRMTTTLTSESPQRLSTNRRKDASLDISTKSVSKTSSGIAHTSTGPYSSKPTISTTEEDGKILSSSSSFTPETLPARSTMSQNEVGSNNPSLTHDSHFDVTTQHLTNDIQSPDLEYLTTESPQTIREETTLKTSVDHTHFESTHTTDQQPTEDHCLNVQCQNGGTCLSKADGYSCTCYPEFQGFQCELGMYRMHIILINIED</sequence>
<evidence type="ECO:0000256" key="11">
    <source>
        <dbReference type="ARBA" id="ARBA00023303"/>
    </source>
</evidence>
<keyword evidence="11 13" id="KW-0407">Ion channel</keyword>
<keyword evidence="6" id="KW-0915">Sodium</keyword>
<keyword evidence="18" id="KW-1185">Reference proteome</keyword>
<dbReference type="GO" id="GO:0015280">
    <property type="term" value="F:ligand-gated sodium channel activity"/>
    <property type="evidence" value="ECO:0007669"/>
    <property type="project" value="TreeGrafter"/>
</dbReference>
<comment type="caution">
    <text evidence="12">Lacks conserved residue(s) required for the propagation of feature annotation.</text>
</comment>
<evidence type="ECO:0000313" key="17">
    <source>
        <dbReference type="EMBL" id="KAK2152157.1"/>
    </source>
</evidence>
<evidence type="ECO:0000256" key="10">
    <source>
        <dbReference type="ARBA" id="ARBA00023201"/>
    </source>
</evidence>
<evidence type="ECO:0000256" key="14">
    <source>
        <dbReference type="SAM" id="MobiDB-lite"/>
    </source>
</evidence>
<keyword evidence="9 12" id="KW-1015">Disulfide bond</keyword>
<dbReference type="PROSITE" id="PS00022">
    <property type="entry name" value="EGF_1"/>
    <property type="match status" value="1"/>
</dbReference>
<keyword evidence="5 15" id="KW-1133">Transmembrane helix</keyword>
<keyword evidence="4 13" id="KW-0812">Transmembrane</keyword>
<evidence type="ECO:0000256" key="13">
    <source>
        <dbReference type="RuleBase" id="RU000679"/>
    </source>
</evidence>
<dbReference type="SMART" id="SM00181">
    <property type="entry name" value="EGF"/>
    <property type="match status" value="1"/>
</dbReference>
<dbReference type="Proteomes" id="UP001208570">
    <property type="component" value="Unassembled WGS sequence"/>
</dbReference>
<feature type="compositionally biased region" description="Polar residues" evidence="14">
    <location>
        <begin position="167"/>
        <end position="196"/>
    </location>
</feature>
<comment type="similarity">
    <text evidence="13">Belongs to the amiloride-sensitive sodium channel (TC 1.A.6) family.</text>
</comment>
<keyword evidence="3 13" id="KW-0894">Sodium channel</keyword>
<gene>
    <name evidence="17" type="ORF">LSH36_338g04040</name>
</gene>
<evidence type="ECO:0000256" key="12">
    <source>
        <dbReference type="PROSITE-ProRule" id="PRU00076"/>
    </source>
</evidence>
<dbReference type="PANTHER" id="PTHR11690:SF248">
    <property type="entry name" value="PICKPOCKET 17, ISOFORM A"/>
    <property type="match status" value="1"/>
</dbReference>
<dbReference type="InterPro" id="IPR000742">
    <property type="entry name" value="EGF"/>
</dbReference>
<feature type="disulfide bond" evidence="12">
    <location>
        <begin position="318"/>
        <end position="327"/>
    </location>
</feature>
<evidence type="ECO:0000256" key="6">
    <source>
        <dbReference type="ARBA" id="ARBA00023053"/>
    </source>
</evidence>
<keyword evidence="8 15" id="KW-0472">Membrane</keyword>
<reference evidence="17" key="1">
    <citation type="journal article" date="2023" name="Mol. Biol. Evol.">
        <title>Third-Generation Sequencing Reveals the Adaptive Role of the Epigenome in Three Deep-Sea Polychaetes.</title>
        <authorList>
            <person name="Perez M."/>
            <person name="Aroh O."/>
            <person name="Sun Y."/>
            <person name="Lan Y."/>
            <person name="Juniper S.K."/>
            <person name="Young C.R."/>
            <person name="Angers B."/>
            <person name="Qian P.Y."/>
        </authorList>
    </citation>
    <scope>NUCLEOTIDE SEQUENCE</scope>
    <source>
        <strain evidence="17">P08H-3</strain>
    </source>
</reference>
<evidence type="ECO:0000313" key="18">
    <source>
        <dbReference type="Proteomes" id="UP001208570"/>
    </source>
</evidence>
<dbReference type="Pfam" id="PF00858">
    <property type="entry name" value="ASC"/>
    <property type="match status" value="1"/>
</dbReference>
<protein>
    <recommendedName>
        <fullName evidence="16">EGF-like domain-containing protein</fullName>
    </recommendedName>
</protein>
<feature type="region of interest" description="Disordered" evidence="14">
    <location>
        <begin position="128"/>
        <end position="229"/>
    </location>
</feature>
<feature type="compositionally biased region" description="Polar residues" evidence="14">
    <location>
        <begin position="204"/>
        <end position="229"/>
    </location>
</feature>
<feature type="transmembrane region" description="Helical" evidence="15">
    <location>
        <begin position="51"/>
        <end position="70"/>
    </location>
</feature>
<evidence type="ECO:0000256" key="9">
    <source>
        <dbReference type="ARBA" id="ARBA00023157"/>
    </source>
</evidence>
<dbReference type="SUPFAM" id="SSF57196">
    <property type="entry name" value="EGF/Laminin"/>
    <property type="match status" value="1"/>
</dbReference>
<evidence type="ECO:0000256" key="3">
    <source>
        <dbReference type="ARBA" id="ARBA00022461"/>
    </source>
</evidence>
<dbReference type="InterPro" id="IPR001873">
    <property type="entry name" value="ENaC"/>
</dbReference>
<evidence type="ECO:0000256" key="5">
    <source>
        <dbReference type="ARBA" id="ARBA00022989"/>
    </source>
</evidence>
<evidence type="ECO:0000256" key="4">
    <source>
        <dbReference type="ARBA" id="ARBA00022692"/>
    </source>
</evidence>
<dbReference type="GO" id="GO:0005886">
    <property type="term" value="C:plasma membrane"/>
    <property type="evidence" value="ECO:0007669"/>
    <property type="project" value="TreeGrafter"/>
</dbReference>
<feature type="compositionally biased region" description="Polar residues" evidence="14">
    <location>
        <begin position="142"/>
        <end position="157"/>
    </location>
</feature>
<keyword evidence="10 13" id="KW-0739">Sodium transport</keyword>
<keyword evidence="7 13" id="KW-0406">Ion transport</keyword>
<dbReference type="Gene3D" id="2.10.25.10">
    <property type="entry name" value="Laminin"/>
    <property type="match status" value="1"/>
</dbReference>
<dbReference type="InterPro" id="IPR001881">
    <property type="entry name" value="EGF-like_Ca-bd_dom"/>
</dbReference>
<name>A0AAD9JFF8_9ANNE</name>
<evidence type="ECO:0000256" key="7">
    <source>
        <dbReference type="ARBA" id="ARBA00023065"/>
    </source>
</evidence>
<dbReference type="AlphaFoldDB" id="A0AAD9JFF8"/>
<accession>A0AAD9JFF8</accession>
<evidence type="ECO:0000256" key="2">
    <source>
        <dbReference type="ARBA" id="ARBA00022448"/>
    </source>
</evidence>
<evidence type="ECO:0000256" key="1">
    <source>
        <dbReference type="ARBA" id="ARBA00004141"/>
    </source>
</evidence>